<evidence type="ECO:0000313" key="3">
    <source>
        <dbReference type="EMBL" id="GLZ77570.1"/>
    </source>
</evidence>
<feature type="transmembrane region" description="Helical" evidence="2">
    <location>
        <begin position="373"/>
        <end position="392"/>
    </location>
</feature>
<feature type="transmembrane region" description="Helical" evidence="2">
    <location>
        <begin position="295"/>
        <end position="318"/>
    </location>
</feature>
<gene>
    <name evidence="3" type="ORF">Afil01_23770</name>
</gene>
<feature type="transmembrane region" description="Helical" evidence="2">
    <location>
        <begin position="188"/>
        <end position="205"/>
    </location>
</feature>
<name>A0A9W6WAE8_9ACTN</name>
<feature type="transmembrane region" description="Helical" evidence="2">
    <location>
        <begin position="485"/>
        <end position="508"/>
    </location>
</feature>
<feature type="transmembrane region" description="Helical" evidence="2">
    <location>
        <begin position="245"/>
        <end position="263"/>
    </location>
</feature>
<feature type="transmembrane region" description="Helical" evidence="2">
    <location>
        <begin position="211"/>
        <end position="233"/>
    </location>
</feature>
<keyword evidence="4" id="KW-1185">Reference proteome</keyword>
<feature type="transmembrane region" description="Helical" evidence="2">
    <location>
        <begin position="69"/>
        <end position="88"/>
    </location>
</feature>
<feature type="transmembrane region" description="Helical" evidence="2">
    <location>
        <begin position="443"/>
        <end position="464"/>
    </location>
</feature>
<accession>A0A9W6WAE8</accession>
<feature type="transmembrane region" description="Helical" evidence="2">
    <location>
        <begin position="134"/>
        <end position="152"/>
    </location>
</feature>
<keyword evidence="2" id="KW-0472">Membrane</keyword>
<sequence length="626" mass="67152">MSTDTAADETAVPEEEPAPPSPEPEKSDVDPWERFAATAHEDEDDGELPRRGRVGLIAAHASRVVRHEWTLAAVASLLLAVVMSWPLWTDPVHRVPHDTGDPLVSAYLIGWTGHATLTDPLGVFSLNSFFGSRLSLFFGDSLLGFAPAGLIGSGPQAAILRYNILYTLCVALTVFGGYALLRQLGSRVPGAAFGAVAIAFAPWRLAQAGHIQVIAVGGILLSLAMLARGHGWSLRHGYRPRRTRWGWIAAGWAVATWQITIGFGMGVAFGYLLAGIVVVAAIGWLFKRPRVPGEVLITDAAGAAVFAVVAIVLSIPYFQVAAAYPYAADNADAAERFSPPWLGLITAPGESWLWGRLHTPARDSMYLPGETTLLIGFALLGLALAGFLYSSWTRRQRWFLALGLAVAVVLTMGANFLDDGAWGYMALHEYLPGWAAMKVPGRLILYVTVIAAILAAGTITRLGDRLHEMAVERRVDPREPVRRPPLARVALLIPVALVLLEGVSVAAYPTVPAPPAALSEVDGPMLVLPAGKAEDARLMLWSTDGFPELVNGAATFVPEEQDRMLAAAVSFPNGGAVNYLRAMGVKTVVVRKDRIAGTSWQHVLDFPPTDANVVIEDKGDVVVFKL</sequence>
<dbReference type="Proteomes" id="UP001165079">
    <property type="component" value="Unassembled WGS sequence"/>
</dbReference>
<feature type="transmembrane region" description="Helical" evidence="2">
    <location>
        <begin position="399"/>
        <end position="417"/>
    </location>
</feature>
<protein>
    <submittedName>
        <fullName evidence="3">Uncharacterized protein</fullName>
    </submittedName>
</protein>
<organism evidence="3 4">
    <name type="scientific">Actinorhabdospora filicis</name>
    <dbReference type="NCBI Taxonomy" id="1785913"/>
    <lineage>
        <taxon>Bacteria</taxon>
        <taxon>Bacillati</taxon>
        <taxon>Actinomycetota</taxon>
        <taxon>Actinomycetes</taxon>
        <taxon>Micromonosporales</taxon>
        <taxon>Micromonosporaceae</taxon>
        <taxon>Actinorhabdospora</taxon>
    </lineage>
</organism>
<feature type="region of interest" description="Disordered" evidence="1">
    <location>
        <begin position="1"/>
        <end position="49"/>
    </location>
</feature>
<evidence type="ECO:0000256" key="1">
    <source>
        <dbReference type="SAM" id="MobiDB-lite"/>
    </source>
</evidence>
<dbReference type="AlphaFoldDB" id="A0A9W6WAE8"/>
<comment type="caution">
    <text evidence="3">The sequence shown here is derived from an EMBL/GenBank/DDBJ whole genome shotgun (WGS) entry which is preliminary data.</text>
</comment>
<dbReference type="EMBL" id="BSTX01000001">
    <property type="protein sequence ID" value="GLZ77570.1"/>
    <property type="molecule type" value="Genomic_DNA"/>
</dbReference>
<feature type="compositionally biased region" description="Basic and acidic residues" evidence="1">
    <location>
        <begin position="23"/>
        <end position="33"/>
    </location>
</feature>
<feature type="transmembrane region" description="Helical" evidence="2">
    <location>
        <begin position="164"/>
        <end position="181"/>
    </location>
</feature>
<reference evidence="3" key="1">
    <citation type="submission" date="2023-03" db="EMBL/GenBank/DDBJ databases">
        <title>Actinorhabdospora filicis NBRC 111898.</title>
        <authorList>
            <person name="Ichikawa N."/>
            <person name="Sato H."/>
            <person name="Tonouchi N."/>
        </authorList>
    </citation>
    <scope>NUCLEOTIDE SEQUENCE</scope>
    <source>
        <strain evidence="3">NBRC 111898</strain>
    </source>
</reference>
<proteinExistence type="predicted"/>
<dbReference type="RefSeq" id="WP_285662671.1">
    <property type="nucleotide sequence ID" value="NZ_BSTX01000001.1"/>
</dbReference>
<feature type="transmembrane region" description="Helical" evidence="2">
    <location>
        <begin position="269"/>
        <end position="286"/>
    </location>
</feature>
<keyword evidence="2" id="KW-1133">Transmembrane helix</keyword>
<feature type="transmembrane region" description="Helical" evidence="2">
    <location>
        <begin position="108"/>
        <end position="127"/>
    </location>
</feature>
<keyword evidence="2" id="KW-0812">Transmembrane</keyword>
<evidence type="ECO:0000256" key="2">
    <source>
        <dbReference type="SAM" id="Phobius"/>
    </source>
</evidence>
<evidence type="ECO:0000313" key="4">
    <source>
        <dbReference type="Proteomes" id="UP001165079"/>
    </source>
</evidence>